<dbReference type="RefSeq" id="WP_055466274.1">
    <property type="nucleotide sequence ID" value="NZ_LKHS01000010.1"/>
</dbReference>
<reference evidence="1 2" key="1">
    <citation type="submission" date="2015-08" db="EMBL/GenBank/DDBJ databases">
        <title>Antibacterial properties of a collection of Vibrionaceae strains.</title>
        <authorList>
            <person name="Giubergia S."/>
        </authorList>
    </citation>
    <scope>NUCLEOTIDE SEQUENCE [LARGE SCALE GENOMIC DNA]</scope>
    <source>
        <strain evidence="1 2">S0821</strain>
    </source>
</reference>
<comment type="caution">
    <text evidence="1">The sequence shown here is derived from an EMBL/GenBank/DDBJ whole genome shotgun (WGS) entry which is preliminary data.</text>
</comment>
<dbReference type="EMBL" id="LKHS01000010">
    <property type="protein sequence ID" value="KQH85332.1"/>
    <property type="molecule type" value="Genomic_DNA"/>
</dbReference>
<name>A0A0Q2XXX2_VIBFU</name>
<dbReference type="Proteomes" id="UP000051221">
    <property type="component" value="Unassembled WGS sequence"/>
</dbReference>
<sequence length="187" mass="21885">MECAVQTNPRFPRADTDGVMMECEARTQRTHLAVKRVARESQCLADWLSYVYLDHTATQDVCRRRLFDAIDAQWQQQHLDRVLAPSFRSLIPVLVDGFALTRGGHAELMSRVGRRQAFPTFTRVYLINALVEADSLASGERCEAYKQERRAYYRHQWPTWQSKVNELMQLLLQYDQMARTLFKNKLE</sequence>
<keyword evidence="2" id="KW-1185">Reference proteome</keyword>
<accession>A0A0Q2XXX2</accession>
<dbReference type="InParanoid" id="A0A0Q2XXX2"/>
<evidence type="ECO:0000313" key="2">
    <source>
        <dbReference type="Proteomes" id="UP000051221"/>
    </source>
</evidence>
<gene>
    <name evidence="1" type="ORF">AMR76_12535</name>
</gene>
<dbReference type="AlphaFoldDB" id="A0A0Q2XXX2"/>
<protein>
    <submittedName>
        <fullName evidence="1">Uncharacterized protein</fullName>
    </submittedName>
</protein>
<proteinExistence type="predicted"/>
<organism evidence="1 2">
    <name type="scientific">Vibrio furnissii</name>
    <dbReference type="NCBI Taxonomy" id="29494"/>
    <lineage>
        <taxon>Bacteria</taxon>
        <taxon>Pseudomonadati</taxon>
        <taxon>Pseudomonadota</taxon>
        <taxon>Gammaproteobacteria</taxon>
        <taxon>Vibrionales</taxon>
        <taxon>Vibrionaceae</taxon>
        <taxon>Vibrio</taxon>
    </lineage>
</organism>
<evidence type="ECO:0000313" key="1">
    <source>
        <dbReference type="EMBL" id="KQH85332.1"/>
    </source>
</evidence>